<evidence type="ECO:0000313" key="2">
    <source>
        <dbReference type="Proteomes" id="UP000768646"/>
    </source>
</evidence>
<accession>A0ACB7CDA7</accession>
<sequence>MVISSARVYEQQNDRRLEELESKISMLKSVLVTMDIHKHASDMTMIDQGKEAVSTLLQRIQASSLRLNRALLVKTSILKYVCFFDLYYTFWIYVWLLPVTSCPIFK</sequence>
<protein>
    <submittedName>
        <fullName evidence="1">Uncharacterized protein</fullName>
    </submittedName>
</protein>
<keyword evidence="2" id="KW-1185">Reference proteome</keyword>
<organism evidence="1 2">
    <name type="scientific">Pneumocystis oryctolagi</name>
    <dbReference type="NCBI Taxonomy" id="42067"/>
    <lineage>
        <taxon>Eukaryota</taxon>
        <taxon>Fungi</taxon>
        <taxon>Dikarya</taxon>
        <taxon>Ascomycota</taxon>
        <taxon>Taphrinomycotina</taxon>
        <taxon>Pneumocystomycetes</taxon>
        <taxon>Pneumocystaceae</taxon>
        <taxon>Pneumocystis</taxon>
    </lineage>
</organism>
<feature type="non-terminal residue" evidence="1">
    <location>
        <position position="106"/>
    </location>
</feature>
<comment type="caution">
    <text evidence="1">The sequence shown here is derived from an EMBL/GenBank/DDBJ whole genome shotgun (WGS) entry which is preliminary data.</text>
</comment>
<proteinExistence type="predicted"/>
<gene>
    <name evidence="1" type="ORF">PORY_001036</name>
</gene>
<reference evidence="1 2" key="1">
    <citation type="journal article" date="2021" name="Commun. Biol.">
        <title>Genomic insights into the host specific adaptation of the Pneumocystis genus.</title>
        <authorList>
            <person name="Cisse O.H."/>
            <person name="Ma L."/>
            <person name="Dekker J.P."/>
            <person name="Khil P.P."/>
            <person name="Youn J.-H."/>
            <person name="Brenchley J.M."/>
            <person name="Blair R."/>
            <person name="Pahar B."/>
            <person name="Chabe M."/>
            <person name="Van Rompay K.K.A."/>
            <person name="Keesler R."/>
            <person name="Sukura A."/>
            <person name="Hirsch V."/>
            <person name="Kutty G."/>
            <person name="Liu Y."/>
            <person name="Peng L."/>
            <person name="Chen J."/>
            <person name="Song J."/>
            <person name="Weissenbacher-Lang C."/>
            <person name="Xu J."/>
            <person name="Upham N.S."/>
            <person name="Stajich J.E."/>
            <person name="Cuomo C.A."/>
            <person name="Cushion M.T."/>
            <person name="Kovacs J.A."/>
        </authorList>
    </citation>
    <scope>NUCLEOTIDE SEQUENCE [LARGE SCALE GENOMIC DNA]</scope>
    <source>
        <strain evidence="1 2">RABM</strain>
    </source>
</reference>
<dbReference type="EMBL" id="JABTEG010000003">
    <property type="protein sequence ID" value="KAG4305480.1"/>
    <property type="molecule type" value="Genomic_DNA"/>
</dbReference>
<dbReference type="Proteomes" id="UP000768646">
    <property type="component" value="Unassembled WGS sequence"/>
</dbReference>
<name>A0ACB7CDA7_9ASCO</name>
<evidence type="ECO:0000313" key="1">
    <source>
        <dbReference type="EMBL" id="KAG4305480.1"/>
    </source>
</evidence>